<gene>
    <name evidence="2" type="ORF">K466DRAFT_495211</name>
</gene>
<dbReference type="AlphaFoldDB" id="A0A5C3P7F7"/>
<reference evidence="2 3" key="1">
    <citation type="journal article" date="2019" name="Nat. Ecol. Evol.">
        <title>Megaphylogeny resolves global patterns of mushroom evolution.</title>
        <authorList>
            <person name="Varga T."/>
            <person name="Krizsan K."/>
            <person name="Foldi C."/>
            <person name="Dima B."/>
            <person name="Sanchez-Garcia M."/>
            <person name="Sanchez-Ramirez S."/>
            <person name="Szollosi G.J."/>
            <person name="Szarkandi J.G."/>
            <person name="Papp V."/>
            <person name="Albert L."/>
            <person name="Andreopoulos W."/>
            <person name="Angelini C."/>
            <person name="Antonin V."/>
            <person name="Barry K.W."/>
            <person name="Bougher N.L."/>
            <person name="Buchanan P."/>
            <person name="Buyck B."/>
            <person name="Bense V."/>
            <person name="Catcheside P."/>
            <person name="Chovatia M."/>
            <person name="Cooper J."/>
            <person name="Damon W."/>
            <person name="Desjardin D."/>
            <person name="Finy P."/>
            <person name="Geml J."/>
            <person name="Haridas S."/>
            <person name="Hughes K."/>
            <person name="Justo A."/>
            <person name="Karasinski D."/>
            <person name="Kautmanova I."/>
            <person name="Kiss B."/>
            <person name="Kocsube S."/>
            <person name="Kotiranta H."/>
            <person name="LaButti K.M."/>
            <person name="Lechner B.E."/>
            <person name="Liimatainen K."/>
            <person name="Lipzen A."/>
            <person name="Lukacs Z."/>
            <person name="Mihaltcheva S."/>
            <person name="Morgado L.N."/>
            <person name="Niskanen T."/>
            <person name="Noordeloos M.E."/>
            <person name="Ohm R.A."/>
            <person name="Ortiz-Santana B."/>
            <person name="Ovrebo C."/>
            <person name="Racz N."/>
            <person name="Riley R."/>
            <person name="Savchenko A."/>
            <person name="Shiryaev A."/>
            <person name="Soop K."/>
            <person name="Spirin V."/>
            <person name="Szebenyi C."/>
            <person name="Tomsovsky M."/>
            <person name="Tulloss R.E."/>
            <person name="Uehling J."/>
            <person name="Grigoriev I.V."/>
            <person name="Vagvolgyi C."/>
            <person name="Papp T."/>
            <person name="Martin F.M."/>
            <person name="Miettinen O."/>
            <person name="Hibbett D.S."/>
            <person name="Nagy L.G."/>
        </authorList>
    </citation>
    <scope>NUCLEOTIDE SEQUENCE [LARGE SCALE GENOMIC DNA]</scope>
    <source>
        <strain evidence="2 3">HHB13444</strain>
    </source>
</reference>
<sequence>MISPHLRTTHPLVDSEGRMLGLLVGEMRDPDYAYLVANATHHLREARKYCHKPGTERHRRGSFSTVTDGISIGGGQPHPMNKAHPIGRERRAVRRLRNASCIRRIANFASSALRTYVPEIYNEYARTLDEVCEEDPSLRRPFTNNVFAGVTFNLGPRVVTRRHRDHLNLPFGWCSITVLGDFDYERGGHLVLWDLGLVIEIPPGATFLIPSAILEHSNLDIAEGETRMSLTQYSAGGLFRWVRCGSRTQRAFEQAGHTLETGETRWAAGIALLGKWGSCLGRKSG</sequence>
<dbReference type="Proteomes" id="UP000308197">
    <property type="component" value="Unassembled WGS sequence"/>
</dbReference>
<evidence type="ECO:0008006" key="4">
    <source>
        <dbReference type="Google" id="ProtNLM"/>
    </source>
</evidence>
<organism evidence="2 3">
    <name type="scientific">Polyporus arcularius HHB13444</name>
    <dbReference type="NCBI Taxonomy" id="1314778"/>
    <lineage>
        <taxon>Eukaryota</taxon>
        <taxon>Fungi</taxon>
        <taxon>Dikarya</taxon>
        <taxon>Basidiomycota</taxon>
        <taxon>Agaricomycotina</taxon>
        <taxon>Agaricomycetes</taxon>
        <taxon>Polyporales</taxon>
        <taxon>Polyporaceae</taxon>
        <taxon>Polyporus</taxon>
    </lineage>
</organism>
<dbReference type="Gene3D" id="3.60.130.30">
    <property type="match status" value="1"/>
</dbReference>
<proteinExistence type="predicted"/>
<name>A0A5C3P7F7_9APHY</name>
<dbReference type="InParanoid" id="A0A5C3P7F7"/>
<accession>A0A5C3P7F7</accession>
<keyword evidence="3" id="KW-1185">Reference proteome</keyword>
<evidence type="ECO:0000256" key="1">
    <source>
        <dbReference type="SAM" id="MobiDB-lite"/>
    </source>
</evidence>
<dbReference type="EMBL" id="ML211267">
    <property type="protein sequence ID" value="TFK85202.1"/>
    <property type="molecule type" value="Genomic_DNA"/>
</dbReference>
<evidence type="ECO:0000313" key="3">
    <source>
        <dbReference type="Proteomes" id="UP000308197"/>
    </source>
</evidence>
<protein>
    <recommendedName>
        <fullName evidence="4">Fe2OG dioxygenase domain-containing protein</fullName>
    </recommendedName>
</protein>
<feature type="region of interest" description="Disordered" evidence="1">
    <location>
        <begin position="53"/>
        <end position="84"/>
    </location>
</feature>
<evidence type="ECO:0000313" key="2">
    <source>
        <dbReference type="EMBL" id="TFK85202.1"/>
    </source>
</evidence>